<keyword evidence="2" id="KW-1185">Reference proteome</keyword>
<name>A0ABY3RMP1_9BRAD</name>
<accession>A0ABY3RMP1</accession>
<evidence type="ECO:0000313" key="1">
    <source>
        <dbReference type="EMBL" id="UFZ08063.1"/>
    </source>
</evidence>
<organism evidence="1 2">
    <name type="scientific">Bradyrhizobium ontarionense</name>
    <dbReference type="NCBI Taxonomy" id="2898149"/>
    <lineage>
        <taxon>Bacteria</taxon>
        <taxon>Pseudomonadati</taxon>
        <taxon>Pseudomonadota</taxon>
        <taxon>Alphaproteobacteria</taxon>
        <taxon>Hyphomicrobiales</taxon>
        <taxon>Nitrobacteraceae</taxon>
        <taxon>Bradyrhizobium</taxon>
    </lineage>
</organism>
<reference evidence="1" key="1">
    <citation type="journal article" date="2024" name="Antonie Van Leeuwenhoek">
        <title>Bradyrhizobium ontarionense sp. nov., a novel bacterial symbiont isolated from Aeschynomene indica (Indian jointvetch), harbours photosynthesis, nitrogen fixation and nitrous oxide (N2O) reductase genes.</title>
        <authorList>
            <person name="Bromfield E.S.P."/>
            <person name="Cloutier S."/>
        </authorList>
    </citation>
    <scope>NUCLEOTIDE SEQUENCE</scope>
    <source>
        <strain evidence="1">A19</strain>
    </source>
</reference>
<protein>
    <submittedName>
        <fullName evidence="1">Uncharacterized protein</fullName>
    </submittedName>
</protein>
<dbReference type="RefSeq" id="WP_231327512.1">
    <property type="nucleotide sequence ID" value="NZ_CP088156.1"/>
</dbReference>
<gene>
    <name evidence="1" type="ORF">LQG66_17975</name>
</gene>
<sequence>MDTRISFNNLDSVTSSDQDAGLTALEQQLIALAAELDRSVSDLSERADEYVTAHDEALLARLDPIERAIMETPANTLKGLSIKARHLAYVLSEYWEAPIDQIEWQGRAIRLLIEAICKMAHAPVHIRQPNSGK</sequence>
<dbReference type="EMBL" id="CP088156">
    <property type="protein sequence ID" value="UFZ08063.1"/>
    <property type="molecule type" value="Genomic_DNA"/>
</dbReference>
<evidence type="ECO:0000313" key="2">
    <source>
        <dbReference type="Proteomes" id="UP001431010"/>
    </source>
</evidence>
<proteinExistence type="predicted"/>
<dbReference type="Proteomes" id="UP001431010">
    <property type="component" value="Chromosome"/>
</dbReference>